<evidence type="ECO:0000256" key="1">
    <source>
        <dbReference type="SAM" id="MobiDB-lite"/>
    </source>
</evidence>
<dbReference type="SUPFAM" id="SSF103511">
    <property type="entry name" value="Chlorophyll a-b binding protein"/>
    <property type="match status" value="1"/>
</dbReference>
<feature type="compositionally biased region" description="Polar residues" evidence="1">
    <location>
        <begin position="57"/>
        <end position="69"/>
    </location>
</feature>
<gene>
    <name evidence="2" type="ORF">CK203_092686</name>
</gene>
<feature type="region of interest" description="Disordered" evidence="1">
    <location>
        <begin position="1"/>
        <end position="115"/>
    </location>
</feature>
<name>A0A438ENR3_VITVI</name>
<protein>
    <submittedName>
        <fullName evidence="2">Uncharacterized protein</fullName>
    </submittedName>
</protein>
<evidence type="ECO:0000313" key="2">
    <source>
        <dbReference type="EMBL" id="RVW49354.1"/>
    </source>
</evidence>
<feature type="compositionally biased region" description="Polar residues" evidence="1">
    <location>
        <begin position="1"/>
        <end position="10"/>
    </location>
</feature>
<accession>A0A438ENR3</accession>
<organism evidence="2 3">
    <name type="scientific">Vitis vinifera</name>
    <name type="common">Grape</name>
    <dbReference type="NCBI Taxonomy" id="29760"/>
    <lineage>
        <taxon>Eukaryota</taxon>
        <taxon>Viridiplantae</taxon>
        <taxon>Streptophyta</taxon>
        <taxon>Embryophyta</taxon>
        <taxon>Tracheophyta</taxon>
        <taxon>Spermatophyta</taxon>
        <taxon>Magnoliopsida</taxon>
        <taxon>eudicotyledons</taxon>
        <taxon>Gunneridae</taxon>
        <taxon>Pentapetalae</taxon>
        <taxon>rosids</taxon>
        <taxon>Vitales</taxon>
        <taxon>Vitaceae</taxon>
        <taxon>Viteae</taxon>
        <taxon>Vitis</taxon>
    </lineage>
</organism>
<dbReference type="AlphaFoldDB" id="A0A438ENR3"/>
<dbReference type="EMBL" id="QGNW01001228">
    <property type="protein sequence ID" value="RVW49354.1"/>
    <property type="molecule type" value="Genomic_DNA"/>
</dbReference>
<proteinExistence type="predicted"/>
<dbReference type="Proteomes" id="UP000288805">
    <property type="component" value="Unassembled WGS sequence"/>
</dbReference>
<feature type="compositionally biased region" description="Basic and acidic residues" evidence="1">
    <location>
        <begin position="74"/>
        <end position="83"/>
    </location>
</feature>
<evidence type="ECO:0000313" key="3">
    <source>
        <dbReference type="Proteomes" id="UP000288805"/>
    </source>
</evidence>
<sequence length="205" mass="21908">MAMVPSSSLQLPKPFSTPFASSSSKPHALLSPKPLLSFSVKATDSDSDSNPDNEPSTNADESSTSSQPSEPDAFDSRLAEVRLRYRSGSGKKADVRKGRKSKKSSSSSGPGVFLPPVPLKEPVSGGLKVDFGFSPYSERVNGRIAILGLGALLLVELATGQSVIRYHSPAIIFIQVYFVAAVSALYVKYEKESVSIWPESSPTKK</sequence>
<comment type="caution">
    <text evidence="2">The sequence shown here is derived from an EMBL/GenBank/DDBJ whole genome shotgun (WGS) entry which is preliminary data.</text>
</comment>
<reference evidence="2 3" key="1">
    <citation type="journal article" date="2018" name="PLoS Genet.">
        <title>Population sequencing reveals clonal diversity and ancestral inbreeding in the grapevine cultivar Chardonnay.</title>
        <authorList>
            <person name="Roach M.J."/>
            <person name="Johnson D.L."/>
            <person name="Bohlmann J."/>
            <person name="van Vuuren H.J."/>
            <person name="Jones S.J."/>
            <person name="Pretorius I.S."/>
            <person name="Schmidt S.A."/>
            <person name="Borneman A.R."/>
        </authorList>
    </citation>
    <scope>NUCLEOTIDE SEQUENCE [LARGE SCALE GENOMIC DNA]</scope>
    <source>
        <strain evidence="3">cv. Chardonnay</strain>
        <tissue evidence="2">Leaf</tissue>
    </source>
</reference>